<dbReference type="InterPro" id="IPR044862">
    <property type="entry name" value="Pro_4_hyd_alph_FE2OG_OXY"/>
</dbReference>
<feature type="region of interest" description="Disordered" evidence="9">
    <location>
        <begin position="1"/>
        <end position="25"/>
    </location>
</feature>
<evidence type="ECO:0000256" key="5">
    <source>
        <dbReference type="ARBA" id="ARBA00022964"/>
    </source>
</evidence>
<dbReference type="InterPro" id="IPR045054">
    <property type="entry name" value="P4HA-like"/>
</dbReference>
<dbReference type="InterPro" id="IPR011990">
    <property type="entry name" value="TPR-like_helical_dom_sf"/>
</dbReference>
<keyword evidence="6" id="KW-0560">Oxidoreductase</keyword>
<dbReference type="OrthoDB" id="269774at2"/>
<dbReference type="GO" id="GO:0031418">
    <property type="term" value="F:L-ascorbic acid binding"/>
    <property type="evidence" value="ECO:0007669"/>
    <property type="project" value="UniProtKB-KW"/>
</dbReference>
<dbReference type="SUPFAM" id="SSF81901">
    <property type="entry name" value="HCP-like"/>
    <property type="match status" value="1"/>
</dbReference>
<organism evidence="11 12">
    <name type="scientific">Phenylobacterium hankyongense</name>
    <dbReference type="NCBI Taxonomy" id="1813876"/>
    <lineage>
        <taxon>Bacteria</taxon>
        <taxon>Pseudomonadati</taxon>
        <taxon>Pseudomonadota</taxon>
        <taxon>Alphaproteobacteria</taxon>
        <taxon>Caulobacterales</taxon>
        <taxon>Caulobacteraceae</taxon>
        <taxon>Phenylobacterium</taxon>
    </lineage>
</organism>
<dbReference type="PANTHER" id="PTHR10869:SF246">
    <property type="entry name" value="TRANSMEMBRANE PROLYL 4-HYDROXYLASE"/>
    <property type="match status" value="1"/>
</dbReference>
<evidence type="ECO:0000256" key="2">
    <source>
        <dbReference type="ARBA" id="ARBA00022723"/>
    </source>
</evidence>
<dbReference type="InterPro" id="IPR006620">
    <property type="entry name" value="Pro_4_hyd_alph"/>
</dbReference>
<proteinExistence type="predicted"/>
<dbReference type="PANTHER" id="PTHR10869">
    <property type="entry name" value="PROLYL 4-HYDROXYLASE ALPHA SUBUNIT"/>
    <property type="match status" value="1"/>
</dbReference>
<dbReference type="PROSITE" id="PS51471">
    <property type="entry name" value="FE2OG_OXY"/>
    <property type="match status" value="1"/>
</dbReference>
<comment type="cofactor">
    <cofactor evidence="1">
        <name>L-ascorbate</name>
        <dbReference type="ChEBI" id="CHEBI:38290"/>
    </cofactor>
</comment>
<gene>
    <name evidence="11" type="ORF">DJ021_02775</name>
</gene>
<sequence length="313" mass="33401">MISSGAGPSARLRLEPWPPFGSGSVSPEALAERRRLAEAGDADALAFTAVLAALGAGEPQDWSTALRRLTRAADLGSAFAQQQLATLADTEASDGTRWADLAAAVDLGAWLAPAPKERLLREPRISVARAFLPRRACAWLVARARGRLTTAQVFDPATGAARREAGRSNSAFEFELADLDLVTLAVRARIAATVGTVAGALETVQVLHYAPGQRFERHYDFLDIAVAGYAQDVAARGQRVATFLIYLNDEYEGGETDFPMVGLSFKGATGDALMFANVDLDGAPDRRTLHAGLAPTSGEKWLLSQWVRDRAPG</sequence>
<dbReference type="InterPro" id="IPR005123">
    <property type="entry name" value="Oxoglu/Fe-dep_dioxygenase_dom"/>
</dbReference>
<dbReference type="GO" id="GO:0051213">
    <property type="term" value="F:dioxygenase activity"/>
    <property type="evidence" value="ECO:0007669"/>
    <property type="project" value="UniProtKB-KW"/>
</dbReference>
<feature type="domain" description="Fe2OG dioxygenase" evidence="10">
    <location>
        <begin position="200"/>
        <end position="309"/>
    </location>
</feature>
<keyword evidence="8" id="KW-0325">Glycoprotein</keyword>
<dbReference type="Gene3D" id="2.60.120.620">
    <property type="entry name" value="q2cbj1_9rhob like domain"/>
    <property type="match status" value="1"/>
</dbReference>
<evidence type="ECO:0000256" key="1">
    <source>
        <dbReference type="ARBA" id="ARBA00001961"/>
    </source>
</evidence>
<protein>
    <recommendedName>
        <fullName evidence="10">Fe2OG dioxygenase domain-containing protein</fullName>
    </recommendedName>
</protein>
<evidence type="ECO:0000256" key="4">
    <source>
        <dbReference type="ARBA" id="ARBA00022896"/>
    </source>
</evidence>
<dbReference type="EMBL" id="QFYP01000001">
    <property type="protein sequence ID" value="RAK58798.1"/>
    <property type="molecule type" value="Genomic_DNA"/>
</dbReference>
<evidence type="ECO:0000256" key="8">
    <source>
        <dbReference type="ARBA" id="ARBA00023180"/>
    </source>
</evidence>
<dbReference type="SMART" id="SM00702">
    <property type="entry name" value="P4Hc"/>
    <property type="match status" value="1"/>
</dbReference>
<dbReference type="Gene3D" id="1.25.40.10">
    <property type="entry name" value="Tetratricopeptide repeat domain"/>
    <property type="match status" value="1"/>
</dbReference>
<keyword evidence="2" id="KW-0479">Metal-binding</keyword>
<evidence type="ECO:0000313" key="11">
    <source>
        <dbReference type="EMBL" id="RAK58798.1"/>
    </source>
</evidence>
<evidence type="ECO:0000256" key="9">
    <source>
        <dbReference type="SAM" id="MobiDB-lite"/>
    </source>
</evidence>
<dbReference type="GO" id="GO:0005506">
    <property type="term" value="F:iron ion binding"/>
    <property type="evidence" value="ECO:0007669"/>
    <property type="project" value="InterPro"/>
</dbReference>
<accession>A0A328B1C8</accession>
<evidence type="ECO:0000313" key="12">
    <source>
        <dbReference type="Proteomes" id="UP000249842"/>
    </source>
</evidence>
<evidence type="ECO:0000259" key="10">
    <source>
        <dbReference type="PROSITE" id="PS51471"/>
    </source>
</evidence>
<name>A0A328B1C8_9CAUL</name>
<dbReference type="Proteomes" id="UP000249842">
    <property type="component" value="Unassembled WGS sequence"/>
</dbReference>
<keyword evidence="12" id="KW-1185">Reference proteome</keyword>
<dbReference type="AlphaFoldDB" id="A0A328B1C8"/>
<keyword evidence="3" id="KW-0256">Endoplasmic reticulum</keyword>
<evidence type="ECO:0000256" key="3">
    <source>
        <dbReference type="ARBA" id="ARBA00022824"/>
    </source>
</evidence>
<comment type="caution">
    <text evidence="11">The sequence shown here is derived from an EMBL/GenBank/DDBJ whole genome shotgun (WGS) entry which is preliminary data.</text>
</comment>
<keyword evidence="7" id="KW-0408">Iron</keyword>
<dbReference type="GO" id="GO:0016705">
    <property type="term" value="F:oxidoreductase activity, acting on paired donors, with incorporation or reduction of molecular oxygen"/>
    <property type="evidence" value="ECO:0007669"/>
    <property type="project" value="InterPro"/>
</dbReference>
<keyword evidence="5" id="KW-0223">Dioxygenase</keyword>
<reference evidence="12" key="1">
    <citation type="submission" date="2018-05" db="EMBL/GenBank/DDBJ databases">
        <authorList>
            <person name="Li X."/>
        </authorList>
    </citation>
    <scope>NUCLEOTIDE SEQUENCE [LARGE SCALE GENOMIC DNA]</scope>
    <source>
        <strain evidence="12">HKS-05</strain>
    </source>
</reference>
<keyword evidence="4" id="KW-0847">Vitamin C</keyword>
<evidence type="ECO:0000256" key="6">
    <source>
        <dbReference type="ARBA" id="ARBA00023002"/>
    </source>
</evidence>
<dbReference type="Pfam" id="PF13640">
    <property type="entry name" value="2OG-FeII_Oxy_3"/>
    <property type="match status" value="1"/>
</dbReference>
<evidence type="ECO:0000256" key="7">
    <source>
        <dbReference type="ARBA" id="ARBA00023004"/>
    </source>
</evidence>